<organism evidence="1 2">
    <name type="scientific">Shewanella metallivivens</name>
    <dbReference type="NCBI Taxonomy" id="2872342"/>
    <lineage>
        <taxon>Bacteria</taxon>
        <taxon>Pseudomonadati</taxon>
        <taxon>Pseudomonadota</taxon>
        <taxon>Gammaproteobacteria</taxon>
        <taxon>Alteromonadales</taxon>
        <taxon>Shewanellaceae</taxon>
        <taxon>Shewanella</taxon>
    </lineage>
</organism>
<sequence length="40" mass="4620">MNKIHTAQSVNHNEIFKNGGKFDDKIKQLECMVFTIKAIK</sequence>
<evidence type="ECO:0000313" key="2">
    <source>
        <dbReference type="Proteomes" id="UP001213691"/>
    </source>
</evidence>
<keyword evidence="2" id="KW-1185">Reference proteome</keyword>
<protein>
    <submittedName>
        <fullName evidence="1">Uncharacterized protein</fullName>
    </submittedName>
</protein>
<dbReference type="EMBL" id="JAQQPZ010000013">
    <property type="protein sequence ID" value="MDD8060124.1"/>
    <property type="molecule type" value="Genomic_DNA"/>
</dbReference>
<dbReference type="Proteomes" id="UP001213691">
    <property type="component" value="Unassembled WGS sequence"/>
</dbReference>
<comment type="caution">
    <text evidence="1">The sequence shown here is derived from an EMBL/GenBank/DDBJ whole genome shotgun (WGS) entry which is preliminary data.</text>
</comment>
<name>A0ABT5TNM6_9GAMM</name>
<reference evidence="1 2" key="1">
    <citation type="submission" date="2023-02" db="EMBL/GenBank/DDBJ databases">
        <title>Genome sequence of Shewanella metallivivens ER-Te-42B-Light, sp. nov., enriched from sulfide tube worms (Riftia pachyptila) isolated from Explorer Ridge in the Pacific Ocean.</title>
        <authorList>
            <person name="Maltman C."/>
            <person name="Kuzyk S.B."/>
            <person name="Kyndt J.A."/>
            <person name="Yurkov V."/>
        </authorList>
    </citation>
    <scope>NUCLEOTIDE SEQUENCE [LARGE SCALE GENOMIC DNA]</scope>
    <source>
        <strain evidence="1 2">ER-Te-42B-Light</strain>
    </source>
</reference>
<accession>A0ABT5TNM6</accession>
<evidence type="ECO:0000313" key="1">
    <source>
        <dbReference type="EMBL" id="MDD8060124.1"/>
    </source>
</evidence>
<proteinExistence type="predicted"/>
<gene>
    <name evidence="1" type="ORF">PQR79_13615</name>
</gene>
<dbReference type="RefSeq" id="WP_274408546.1">
    <property type="nucleotide sequence ID" value="NZ_JAQQPZ010000013.1"/>
</dbReference>